<evidence type="ECO:0000259" key="6">
    <source>
        <dbReference type="Pfam" id="PF00881"/>
    </source>
</evidence>
<evidence type="ECO:0000313" key="8">
    <source>
        <dbReference type="Proteomes" id="UP000095594"/>
    </source>
</evidence>
<dbReference type="PANTHER" id="PTHR43673:SF2">
    <property type="entry name" value="NITROREDUCTASE"/>
    <property type="match status" value="1"/>
</dbReference>
<gene>
    <name evidence="7" type="ORF">ERS852471_02026</name>
</gene>
<comment type="cofactor">
    <cofactor evidence="1">
        <name>FMN</name>
        <dbReference type="ChEBI" id="CHEBI:58210"/>
    </cofactor>
</comment>
<dbReference type="OrthoDB" id="9783470at2"/>
<dbReference type="AlphaFoldDB" id="A0A174GYP6"/>
<comment type="similarity">
    <text evidence="2">Belongs to the nitroreductase family.</text>
</comment>
<keyword evidence="5" id="KW-0560">Oxidoreductase</keyword>
<accession>A0A174GYP6</accession>
<name>A0A174GYP6_9CLOT</name>
<evidence type="ECO:0000256" key="5">
    <source>
        <dbReference type="ARBA" id="ARBA00023002"/>
    </source>
</evidence>
<dbReference type="InterPro" id="IPR029479">
    <property type="entry name" value="Nitroreductase"/>
</dbReference>
<feature type="domain" description="Nitroreductase" evidence="6">
    <location>
        <begin position="8"/>
        <end position="61"/>
    </location>
</feature>
<organism evidence="7 8">
    <name type="scientific">Clostridium disporicum</name>
    <dbReference type="NCBI Taxonomy" id="84024"/>
    <lineage>
        <taxon>Bacteria</taxon>
        <taxon>Bacillati</taxon>
        <taxon>Bacillota</taxon>
        <taxon>Clostridia</taxon>
        <taxon>Eubacteriales</taxon>
        <taxon>Clostridiaceae</taxon>
        <taxon>Clostridium</taxon>
    </lineage>
</organism>
<evidence type="ECO:0000256" key="4">
    <source>
        <dbReference type="ARBA" id="ARBA00022643"/>
    </source>
</evidence>
<dbReference type="Proteomes" id="UP000095594">
    <property type="component" value="Unassembled WGS sequence"/>
</dbReference>
<keyword evidence="4" id="KW-0288">FMN</keyword>
<keyword evidence="3" id="KW-0285">Flavoprotein</keyword>
<sequence length="174" mass="19534">MELIDIMSKRYSCRSFSDKKISREDLELILKSGYLAPVGKGQYDQLLITVIENKDLLNEFDKVGSTFFGGEIKHPTYSANTILLVSAKKCENELVHYCNASCIIENMILMATNLRIQSVYLLGAIEAVKNDLEFCKKLGLEDEYFPVAAMALGYDSSGIKDIAKSNKIKTSYHL</sequence>
<dbReference type="Pfam" id="PF00881">
    <property type="entry name" value="Nitroreductase"/>
    <property type="match status" value="1"/>
</dbReference>
<dbReference type="RefSeq" id="WP_055266224.1">
    <property type="nucleotide sequence ID" value="NZ_CABIXQ010000013.1"/>
</dbReference>
<evidence type="ECO:0000256" key="2">
    <source>
        <dbReference type="ARBA" id="ARBA00007118"/>
    </source>
</evidence>
<dbReference type="InterPro" id="IPR000415">
    <property type="entry name" value="Nitroreductase-like"/>
</dbReference>
<dbReference type="EMBL" id="CYZX01000013">
    <property type="protein sequence ID" value="CUO67892.1"/>
    <property type="molecule type" value="Genomic_DNA"/>
</dbReference>
<evidence type="ECO:0000256" key="1">
    <source>
        <dbReference type="ARBA" id="ARBA00001917"/>
    </source>
</evidence>
<dbReference type="Gene3D" id="3.40.109.10">
    <property type="entry name" value="NADH Oxidase"/>
    <property type="match status" value="1"/>
</dbReference>
<evidence type="ECO:0000313" key="7">
    <source>
        <dbReference type="EMBL" id="CUO67892.1"/>
    </source>
</evidence>
<protein>
    <submittedName>
        <fullName evidence="7">Nitroreductase</fullName>
    </submittedName>
</protein>
<proteinExistence type="inferred from homology"/>
<dbReference type="GO" id="GO:0016491">
    <property type="term" value="F:oxidoreductase activity"/>
    <property type="evidence" value="ECO:0007669"/>
    <property type="project" value="UniProtKB-KW"/>
</dbReference>
<dbReference type="PANTHER" id="PTHR43673">
    <property type="entry name" value="NAD(P)H NITROREDUCTASE YDGI-RELATED"/>
    <property type="match status" value="1"/>
</dbReference>
<evidence type="ECO:0000256" key="3">
    <source>
        <dbReference type="ARBA" id="ARBA00022630"/>
    </source>
</evidence>
<reference evidence="7 8" key="1">
    <citation type="submission" date="2015-09" db="EMBL/GenBank/DDBJ databases">
        <authorList>
            <consortium name="Pathogen Informatics"/>
        </authorList>
    </citation>
    <scope>NUCLEOTIDE SEQUENCE [LARGE SCALE GENOMIC DNA]</scope>
    <source>
        <strain evidence="7 8">2789STDY5834856</strain>
    </source>
</reference>
<dbReference type="SUPFAM" id="SSF55469">
    <property type="entry name" value="FMN-dependent nitroreductase-like"/>
    <property type="match status" value="1"/>
</dbReference>